<dbReference type="OMA" id="KFAITEH"/>
<dbReference type="Gene3D" id="3.10.450.10">
    <property type="match status" value="1"/>
</dbReference>
<dbReference type="SMART" id="SM00043">
    <property type="entry name" value="CY"/>
    <property type="match status" value="1"/>
</dbReference>
<sequence length="120" mass="13474">MAYSKTSILLLMAVAFTLASSAAPAEVERGPRLGGWQPIKNLDDKEIRELAKFALTEHRKLGGPRLEFERVLEGEQQVVAGMNYRLVLAATSEGKRGKYEAVVWVRPWLNEKKLTSFRSV</sequence>
<dbReference type="AlphaFoldDB" id="A0A7N1A7N7"/>
<dbReference type="GO" id="GO:0004869">
    <property type="term" value="F:cysteine-type endopeptidase inhibitor activity"/>
    <property type="evidence" value="ECO:0007669"/>
    <property type="project" value="UniProtKB-KW"/>
</dbReference>
<reference evidence="5" key="1">
    <citation type="submission" date="2021-01" db="UniProtKB">
        <authorList>
            <consortium name="EnsemblPlants"/>
        </authorList>
    </citation>
    <scope>IDENTIFICATION</scope>
</reference>
<accession>A0A7N1A7N7</accession>
<evidence type="ECO:0000256" key="3">
    <source>
        <dbReference type="SAM" id="SignalP"/>
    </source>
</evidence>
<keyword evidence="2" id="KW-0789">Thiol protease inhibitor</keyword>
<evidence type="ECO:0000259" key="4">
    <source>
        <dbReference type="SMART" id="SM00043"/>
    </source>
</evidence>
<protein>
    <recommendedName>
        <fullName evidence="4">Cystatin domain-containing protein</fullName>
    </recommendedName>
</protein>
<keyword evidence="6" id="KW-1185">Reference proteome</keyword>
<dbReference type="InterPro" id="IPR000010">
    <property type="entry name" value="Cystatin_dom"/>
</dbReference>
<dbReference type="CDD" id="cd00042">
    <property type="entry name" value="CY"/>
    <property type="match status" value="1"/>
</dbReference>
<dbReference type="Gramene" id="Kaladp0926s0008.1.v1.1">
    <property type="protein sequence ID" value="Kaladp0926s0008.1.v1.1.CDS.1"/>
    <property type="gene ID" value="Kaladp0926s0008.v1.1"/>
</dbReference>
<dbReference type="SUPFAM" id="SSF54403">
    <property type="entry name" value="Cystatin/monellin"/>
    <property type="match status" value="1"/>
</dbReference>
<keyword evidence="1" id="KW-0646">Protease inhibitor</keyword>
<dbReference type="Pfam" id="PF16845">
    <property type="entry name" value="SQAPI"/>
    <property type="match status" value="1"/>
</dbReference>
<organism evidence="5 6">
    <name type="scientific">Kalanchoe fedtschenkoi</name>
    <name type="common">Lavender scallops</name>
    <name type="synonym">South American air plant</name>
    <dbReference type="NCBI Taxonomy" id="63787"/>
    <lineage>
        <taxon>Eukaryota</taxon>
        <taxon>Viridiplantae</taxon>
        <taxon>Streptophyta</taxon>
        <taxon>Embryophyta</taxon>
        <taxon>Tracheophyta</taxon>
        <taxon>Spermatophyta</taxon>
        <taxon>Magnoliopsida</taxon>
        <taxon>eudicotyledons</taxon>
        <taxon>Gunneridae</taxon>
        <taxon>Pentapetalae</taxon>
        <taxon>Saxifragales</taxon>
        <taxon>Crassulaceae</taxon>
        <taxon>Kalanchoe</taxon>
    </lineage>
</organism>
<feature type="domain" description="Cystatin" evidence="4">
    <location>
        <begin position="31"/>
        <end position="120"/>
    </location>
</feature>
<name>A0A7N1A7N7_KALFE</name>
<proteinExistence type="predicted"/>
<evidence type="ECO:0000313" key="6">
    <source>
        <dbReference type="Proteomes" id="UP000594263"/>
    </source>
</evidence>
<dbReference type="PANTHER" id="PTHR47364">
    <property type="entry name" value="CYSTEINE PROTEINASE INHIBITOR 5"/>
    <property type="match status" value="1"/>
</dbReference>
<evidence type="ECO:0000256" key="2">
    <source>
        <dbReference type="ARBA" id="ARBA00022704"/>
    </source>
</evidence>
<evidence type="ECO:0000256" key="1">
    <source>
        <dbReference type="ARBA" id="ARBA00022690"/>
    </source>
</evidence>
<dbReference type="EnsemblPlants" id="Kaladp0926s0008.1.v1.1">
    <property type="protein sequence ID" value="Kaladp0926s0008.1.v1.1.CDS.1"/>
    <property type="gene ID" value="Kaladp0926s0008.v1.1"/>
</dbReference>
<keyword evidence="3" id="KW-0732">Signal</keyword>
<dbReference type="InterPro" id="IPR046350">
    <property type="entry name" value="Cystatin_sf"/>
</dbReference>
<dbReference type="Proteomes" id="UP000594263">
    <property type="component" value="Unplaced"/>
</dbReference>
<dbReference type="PANTHER" id="PTHR47364:SF2">
    <property type="entry name" value="CYSTEINE PROTEINASE INHIBITOR 5"/>
    <property type="match status" value="1"/>
</dbReference>
<evidence type="ECO:0000313" key="5">
    <source>
        <dbReference type="EnsemblPlants" id="Kaladp0926s0008.1.v1.1.CDS.1"/>
    </source>
</evidence>
<feature type="chain" id="PRO_5029888186" description="Cystatin domain-containing protein" evidence="3">
    <location>
        <begin position="22"/>
        <end position="120"/>
    </location>
</feature>
<feature type="signal peptide" evidence="3">
    <location>
        <begin position="1"/>
        <end position="21"/>
    </location>
</feature>